<keyword evidence="16" id="KW-1185">Reference proteome</keyword>
<feature type="transmembrane region" description="Helical" evidence="13">
    <location>
        <begin position="63"/>
        <end position="81"/>
    </location>
</feature>
<evidence type="ECO:0000256" key="5">
    <source>
        <dbReference type="ARBA" id="ARBA00022801"/>
    </source>
</evidence>
<evidence type="ECO:0000256" key="11">
    <source>
        <dbReference type="ARBA" id="ARBA00049729"/>
    </source>
</evidence>
<feature type="domain" description="CAAX prenyl protease 2/Lysostaphin resistance protein A-like" evidence="14">
    <location>
        <begin position="146"/>
        <end position="250"/>
    </location>
</feature>
<dbReference type="GO" id="GO:0004222">
    <property type="term" value="F:metalloendopeptidase activity"/>
    <property type="evidence" value="ECO:0007669"/>
    <property type="project" value="InterPro"/>
</dbReference>
<dbReference type="OMA" id="HSFCNWC"/>
<proteinExistence type="inferred from homology"/>
<keyword evidence="4 13" id="KW-0812">Transmembrane</keyword>
<dbReference type="EMBL" id="LNIX01000002">
    <property type="protein sequence ID" value="OXA60780.1"/>
    <property type="molecule type" value="Genomic_DNA"/>
</dbReference>
<dbReference type="Pfam" id="PF02517">
    <property type="entry name" value="Rce1-like"/>
    <property type="match status" value="1"/>
</dbReference>
<dbReference type="OrthoDB" id="271604at2759"/>
<dbReference type="InterPro" id="IPR003675">
    <property type="entry name" value="Rce1/LyrA-like_dom"/>
</dbReference>
<feature type="transmembrane region" description="Helical" evidence="13">
    <location>
        <begin position="28"/>
        <end position="47"/>
    </location>
</feature>
<sequence length="303" mass="34512">MGSQLNNAPISSSEGIHYEDVSSFSCRTTYMACFGLALLYVGSLYVWKTEHPSTHPATMKRRFISVTIITMLSPKFVEYFIDPDLLLNCALLRLIGIRLDGIIPACLLPMILTAILFLGPLSMEAFIGLWNIYTEPRYWLTNMKELIWIRNYVVAPLSEELVFRACMLVLIIHCTRPMTAVFVCPIFFGAAHLHHMVEQIRFGVPWKVAFLTSCFQFMYTSIFGAYSAYLFLRTGHLIAPVLVHSFCNHMGFPDIVSLKEMPLNQRRISIGCFVGGVILWSLMVERMTDPRLYSNDLPWSNAV</sequence>
<dbReference type="STRING" id="158441.A0A226EU80"/>
<evidence type="ECO:0000259" key="14">
    <source>
        <dbReference type="Pfam" id="PF02517"/>
    </source>
</evidence>
<evidence type="ECO:0000256" key="4">
    <source>
        <dbReference type="ARBA" id="ARBA00022692"/>
    </source>
</evidence>
<accession>A0A226EU80</accession>
<feature type="transmembrane region" description="Helical" evidence="13">
    <location>
        <begin position="178"/>
        <end position="197"/>
    </location>
</feature>
<keyword evidence="7 13" id="KW-1133">Transmembrane helix</keyword>
<evidence type="ECO:0000256" key="2">
    <source>
        <dbReference type="ARBA" id="ARBA00006897"/>
    </source>
</evidence>
<dbReference type="Proteomes" id="UP000198287">
    <property type="component" value="Unassembled WGS sequence"/>
</dbReference>
<comment type="caution">
    <text evidence="15">The sequence shown here is derived from an EMBL/GenBank/DDBJ whole genome shotgun (WGS) entry which is preliminary data.</text>
</comment>
<dbReference type="AlphaFoldDB" id="A0A226EU80"/>
<evidence type="ECO:0000256" key="13">
    <source>
        <dbReference type="SAM" id="Phobius"/>
    </source>
</evidence>
<dbReference type="PANTHER" id="PTHR13046:SF0">
    <property type="entry name" value="CAAX PRENYL PROTEASE 2"/>
    <property type="match status" value="1"/>
</dbReference>
<dbReference type="GO" id="GO:0005789">
    <property type="term" value="C:endoplasmic reticulum membrane"/>
    <property type="evidence" value="ECO:0007669"/>
    <property type="project" value="UniProtKB-SubCell"/>
</dbReference>
<feature type="transmembrane region" description="Helical" evidence="13">
    <location>
        <begin position="209"/>
        <end position="231"/>
    </location>
</feature>
<dbReference type="EC" id="3.4.26.1" evidence="11"/>
<keyword evidence="8 13" id="KW-0472">Membrane</keyword>
<keyword evidence="5" id="KW-0378">Hydrolase</keyword>
<evidence type="ECO:0000313" key="15">
    <source>
        <dbReference type="EMBL" id="OXA60780.1"/>
    </source>
</evidence>
<reference evidence="15 16" key="1">
    <citation type="submission" date="2015-12" db="EMBL/GenBank/DDBJ databases">
        <title>The genome of Folsomia candida.</title>
        <authorList>
            <person name="Faddeeva A."/>
            <person name="Derks M.F."/>
            <person name="Anvar Y."/>
            <person name="Smit S."/>
            <person name="Van Straalen N."/>
            <person name="Roelofs D."/>
        </authorList>
    </citation>
    <scope>NUCLEOTIDE SEQUENCE [LARGE SCALE GENOMIC DNA]</scope>
    <source>
        <strain evidence="15 16">VU population</strain>
        <tissue evidence="15">Whole body</tissue>
    </source>
</reference>
<name>A0A226EU80_FOLCA</name>
<protein>
    <recommendedName>
        <fullName evidence="12">CAAX prenyl protease 2</fullName>
        <ecNumber evidence="11">3.4.26.1</ecNumber>
    </recommendedName>
    <alternativeName>
        <fullName evidence="9">Farnesylated proteins-converting enzyme 2</fullName>
    </alternativeName>
</protein>
<dbReference type="InterPro" id="IPR039731">
    <property type="entry name" value="Rce1"/>
</dbReference>
<feature type="transmembrane region" description="Helical" evidence="13">
    <location>
        <begin position="101"/>
        <end position="130"/>
    </location>
</feature>
<evidence type="ECO:0000256" key="3">
    <source>
        <dbReference type="ARBA" id="ARBA00022670"/>
    </source>
</evidence>
<organism evidence="15 16">
    <name type="scientific">Folsomia candida</name>
    <name type="common">Springtail</name>
    <dbReference type="NCBI Taxonomy" id="158441"/>
    <lineage>
        <taxon>Eukaryota</taxon>
        <taxon>Metazoa</taxon>
        <taxon>Ecdysozoa</taxon>
        <taxon>Arthropoda</taxon>
        <taxon>Hexapoda</taxon>
        <taxon>Collembola</taxon>
        <taxon>Entomobryomorpha</taxon>
        <taxon>Isotomoidea</taxon>
        <taxon>Isotomidae</taxon>
        <taxon>Proisotominae</taxon>
        <taxon>Folsomia</taxon>
    </lineage>
</organism>
<gene>
    <name evidence="15" type="ORF">Fcan01_05258</name>
</gene>
<comment type="subcellular location">
    <subcellularLocation>
        <location evidence="1">Endoplasmic reticulum membrane</location>
        <topology evidence="1">Multi-pass membrane protein</topology>
    </subcellularLocation>
</comment>
<evidence type="ECO:0000256" key="10">
    <source>
        <dbReference type="ARBA" id="ARBA00047280"/>
    </source>
</evidence>
<evidence type="ECO:0000313" key="16">
    <source>
        <dbReference type="Proteomes" id="UP000198287"/>
    </source>
</evidence>
<comment type="catalytic activity">
    <reaction evidence="10">
        <text>Hydrolyzes the peptide bond -P2-(S-farnesyl or geranylgeranyl)C-P1'-P2'-P3'-COOH where P1' and P2' are amino acids with aliphatic sidechains and P3' is any C-terminal residue.</text>
        <dbReference type="EC" id="3.4.26.1"/>
    </reaction>
</comment>
<evidence type="ECO:0000256" key="7">
    <source>
        <dbReference type="ARBA" id="ARBA00022989"/>
    </source>
</evidence>
<dbReference type="PANTHER" id="PTHR13046">
    <property type="entry name" value="PROTEASE U48 CAAX PRENYL PROTEASE RCE1"/>
    <property type="match status" value="1"/>
</dbReference>
<comment type="similarity">
    <text evidence="2">Belongs to the peptidase U48 family.</text>
</comment>
<evidence type="ECO:0000256" key="8">
    <source>
        <dbReference type="ARBA" id="ARBA00023136"/>
    </source>
</evidence>
<evidence type="ECO:0000256" key="6">
    <source>
        <dbReference type="ARBA" id="ARBA00022824"/>
    </source>
</evidence>
<feature type="transmembrane region" description="Helical" evidence="13">
    <location>
        <begin position="268"/>
        <end position="284"/>
    </location>
</feature>
<evidence type="ECO:0000256" key="12">
    <source>
        <dbReference type="ARBA" id="ARBA00049763"/>
    </source>
</evidence>
<evidence type="ECO:0000256" key="9">
    <source>
        <dbReference type="ARBA" id="ARBA00032607"/>
    </source>
</evidence>
<keyword evidence="3 15" id="KW-0645">Protease</keyword>
<dbReference type="GO" id="GO:0071586">
    <property type="term" value="P:CAAX-box protein processing"/>
    <property type="evidence" value="ECO:0007669"/>
    <property type="project" value="InterPro"/>
</dbReference>
<keyword evidence="6" id="KW-0256">Endoplasmic reticulum</keyword>
<evidence type="ECO:0000256" key="1">
    <source>
        <dbReference type="ARBA" id="ARBA00004477"/>
    </source>
</evidence>